<dbReference type="WBParaSite" id="ACAC_0000879801-mRNA-1">
    <property type="protein sequence ID" value="ACAC_0000879801-mRNA-1"/>
    <property type="gene ID" value="ACAC_0000879801"/>
</dbReference>
<evidence type="ECO:0000313" key="2">
    <source>
        <dbReference type="WBParaSite" id="ACAC_0000879801-mRNA-1"/>
    </source>
</evidence>
<reference evidence="1" key="1">
    <citation type="submission" date="2012-09" db="EMBL/GenBank/DDBJ databases">
        <authorList>
            <person name="Martin A.A."/>
        </authorList>
    </citation>
    <scope>NUCLEOTIDE SEQUENCE</scope>
</reference>
<name>A0A0K0DDJ1_ANGCA</name>
<sequence>MCFQQCFYCGGTTERCLPYAWYFPGCELNDVRHNKCWGKSIKNRHTINKSMLIFFIGYLKSIFSCSRIGQPSR</sequence>
<dbReference type="STRING" id="6313.A0A0K0DDJ1"/>
<keyword evidence="1" id="KW-1185">Reference proteome</keyword>
<organism evidence="1 2">
    <name type="scientific">Angiostrongylus cantonensis</name>
    <name type="common">Rat lungworm</name>
    <dbReference type="NCBI Taxonomy" id="6313"/>
    <lineage>
        <taxon>Eukaryota</taxon>
        <taxon>Metazoa</taxon>
        <taxon>Ecdysozoa</taxon>
        <taxon>Nematoda</taxon>
        <taxon>Chromadorea</taxon>
        <taxon>Rhabditida</taxon>
        <taxon>Rhabditina</taxon>
        <taxon>Rhabditomorpha</taxon>
        <taxon>Strongyloidea</taxon>
        <taxon>Metastrongylidae</taxon>
        <taxon>Angiostrongylus</taxon>
    </lineage>
</organism>
<dbReference type="AlphaFoldDB" id="A0A0K0DDJ1"/>
<reference evidence="2" key="2">
    <citation type="submission" date="2017-02" db="UniProtKB">
        <authorList>
            <consortium name="WormBaseParasite"/>
        </authorList>
    </citation>
    <scope>IDENTIFICATION</scope>
</reference>
<dbReference type="Proteomes" id="UP000035642">
    <property type="component" value="Unassembled WGS sequence"/>
</dbReference>
<accession>A0A0K0DDJ1</accession>
<evidence type="ECO:0000313" key="1">
    <source>
        <dbReference type="Proteomes" id="UP000035642"/>
    </source>
</evidence>
<protein>
    <submittedName>
        <fullName evidence="2">Uncharacterized protein</fullName>
    </submittedName>
</protein>
<proteinExistence type="predicted"/>